<organism evidence="17 18">
    <name type="scientific">Candidatus Pseudothioglobus singularis PS1</name>
    <dbReference type="NCBI Taxonomy" id="1125411"/>
    <lineage>
        <taxon>Bacteria</taxon>
        <taxon>Pseudomonadati</taxon>
        <taxon>Pseudomonadota</taxon>
        <taxon>Gammaproteobacteria</taxon>
        <taxon>Candidatus Pseudothioglobaceae</taxon>
        <taxon>Candidatus Pseudothioglobus</taxon>
    </lineage>
</organism>
<comment type="catalytic activity">
    <reaction evidence="12">
        <text>5-amino-6-(5-phospho-D-ribitylamino)uracil + NADP(+) = 5-amino-6-(5-phospho-D-ribosylamino)uracil + NADPH + H(+)</text>
        <dbReference type="Rhea" id="RHEA:17845"/>
        <dbReference type="ChEBI" id="CHEBI:15378"/>
        <dbReference type="ChEBI" id="CHEBI:57783"/>
        <dbReference type="ChEBI" id="CHEBI:58349"/>
        <dbReference type="ChEBI" id="CHEBI:58421"/>
        <dbReference type="ChEBI" id="CHEBI:58453"/>
        <dbReference type="EC" id="1.1.1.193"/>
    </reaction>
</comment>
<feature type="binding site" evidence="14">
    <location>
        <begin position="282"/>
        <end position="288"/>
    </location>
    <ligand>
        <name>NADP(+)</name>
        <dbReference type="ChEBI" id="CHEBI:58349"/>
    </ligand>
</feature>
<dbReference type="Pfam" id="PF01872">
    <property type="entry name" value="RibD_C"/>
    <property type="match status" value="1"/>
</dbReference>
<dbReference type="InterPro" id="IPR016192">
    <property type="entry name" value="APOBEC/CMP_deaminase_Zn-bd"/>
</dbReference>
<dbReference type="InterPro" id="IPR002125">
    <property type="entry name" value="CMP_dCMP_dom"/>
</dbReference>
<dbReference type="SUPFAM" id="SSF53927">
    <property type="entry name" value="Cytidine deaminase-like"/>
    <property type="match status" value="1"/>
</dbReference>
<evidence type="ECO:0000256" key="3">
    <source>
        <dbReference type="ARBA" id="ARBA00004910"/>
    </source>
</evidence>
<dbReference type="NCBIfam" id="TIGR00227">
    <property type="entry name" value="ribD_Cterm"/>
    <property type="match status" value="1"/>
</dbReference>
<accession>A0A0M4LNW4</accession>
<keyword evidence="8 12" id="KW-0862">Zinc</keyword>
<feature type="active site" description="Proton donor" evidence="13">
    <location>
        <position position="56"/>
    </location>
</feature>
<feature type="binding site" evidence="15">
    <location>
        <position position="54"/>
    </location>
    <ligand>
        <name>Zn(2+)</name>
        <dbReference type="ChEBI" id="CHEBI:29105"/>
        <note>catalytic</note>
    </ligand>
</feature>
<comment type="function">
    <text evidence="1 12">Converts 2,5-diamino-6-(ribosylamino)-4(3h)-pyrimidinone 5'-phosphate into 5-amino-6-(ribosylamino)-2,4(1h,3h)-pyrimidinedione 5'-phosphate.</text>
</comment>
<comment type="pathway">
    <text evidence="3 12">Cofactor biosynthesis; riboflavin biosynthesis; 5-amino-6-(D-ribitylamino)uracil from GTP: step 3/4.</text>
</comment>
<dbReference type="GO" id="GO:0008270">
    <property type="term" value="F:zinc ion binding"/>
    <property type="evidence" value="ECO:0007669"/>
    <property type="project" value="InterPro"/>
</dbReference>
<feature type="binding site" evidence="14">
    <location>
        <position position="188"/>
    </location>
    <ligand>
        <name>substrate</name>
    </ligand>
</feature>
<comment type="cofactor">
    <cofactor evidence="12 15">
        <name>Zn(2+)</name>
        <dbReference type="ChEBI" id="CHEBI:29105"/>
    </cofactor>
    <text evidence="12 15">Binds 1 zinc ion.</text>
</comment>
<dbReference type="PROSITE" id="PS51747">
    <property type="entry name" value="CYT_DCMP_DEAMINASES_2"/>
    <property type="match status" value="1"/>
</dbReference>
<dbReference type="Gene3D" id="3.40.430.10">
    <property type="entry name" value="Dihydrofolate Reductase, subunit A"/>
    <property type="match status" value="1"/>
</dbReference>
<evidence type="ECO:0000256" key="6">
    <source>
        <dbReference type="ARBA" id="ARBA00022619"/>
    </source>
</evidence>
<evidence type="ECO:0000256" key="14">
    <source>
        <dbReference type="PIRSR" id="PIRSR006769-2"/>
    </source>
</evidence>
<gene>
    <name evidence="17" type="ORF">W908_02290</name>
</gene>
<feature type="binding site" evidence="14">
    <location>
        <position position="226"/>
    </location>
    <ligand>
        <name>NADP(+)</name>
        <dbReference type="ChEBI" id="CHEBI:58349"/>
    </ligand>
</feature>
<name>A0A0M4LNW4_9GAMM</name>
<evidence type="ECO:0000256" key="8">
    <source>
        <dbReference type="ARBA" id="ARBA00022833"/>
    </source>
</evidence>
<dbReference type="PIRSF" id="PIRSF006769">
    <property type="entry name" value="RibD"/>
    <property type="match status" value="1"/>
</dbReference>
<feature type="binding site" evidence="14">
    <location>
        <position position="204"/>
    </location>
    <ligand>
        <name>NADP(+)</name>
        <dbReference type="ChEBI" id="CHEBI:58349"/>
    </ligand>
</feature>
<dbReference type="PROSITE" id="PS00903">
    <property type="entry name" value="CYT_DCMP_DEAMINASES_1"/>
    <property type="match status" value="1"/>
</dbReference>
<keyword evidence="6 12" id="KW-0686">Riboflavin biosynthesis</keyword>
<dbReference type="PANTHER" id="PTHR38011">
    <property type="entry name" value="DIHYDROFOLATE REDUCTASE FAMILY PROTEIN (AFU_ORTHOLOGUE AFUA_8G06820)"/>
    <property type="match status" value="1"/>
</dbReference>
<evidence type="ECO:0000256" key="1">
    <source>
        <dbReference type="ARBA" id="ARBA00002151"/>
    </source>
</evidence>
<feature type="domain" description="CMP/dCMP-type deaminase" evidence="16">
    <location>
        <begin position="5"/>
        <end position="127"/>
    </location>
</feature>
<dbReference type="EC" id="3.5.4.26" evidence="12"/>
<keyword evidence="12" id="KW-0378">Hydrolase</keyword>
<dbReference type="Pfam" id="PF00383">
    <property type="entry name" value="dCMP_cyt_deam_1"/>
    <property type="match status" value="1"/>
</dbReference>
<dbReference type="GO" id="GO:0009231">
    <property type="term" value="P:riboflavin biosynthetic process"/>
    <property type="evidence" value="ECO:0007669"/>
    <property type="project" value="UniProtKB-UniPathway"/>
</dbReference>
<dbReference type="EMBL" id="CP006911">
    <property type="protein sequence ID" value="ALE01534.1"/>
    <property type="molecule type" value="Genomic_DNA"/>
</dbReference>
<dbReference type="EC" id="1.1.1.193" evidence="12"/>
<feature type="binding site" evidence="15">
    <location>
        <position position="79"/>
    </location>
    <ligand>
        <name>Zn(2+)</name>
        <dbReference type="ChEBI" id="CHEBI:29105"/>
        <note>catalytic</note>
    </ligand>
</feature>
<dbReference type="SUPFAM" id="SSF53597">
    <property type="entry name" value="Dihydrofolate reductase-like"/>
    <property type="match status" value="1"/>
</dbReference>
<dbReference type="UniPathway" id="UPA00275">
    <property type="reaction ID" value="UER00401"/>
</dbReference>
<dbReference type="CDD" id="cd01284">
    <property type="entry name" value="Riboflavin_deaminase-reductase"/>
    <property type="match status" value="1"/>
</dbReference>
<dbReference type="AlphaFoldDB" id="A0A0M4LNW4"/>
<evidence type="ECO:0000256" key="4">
    <source>
        <dbReference type="ARBA" id="ARBA00005259"/>
    </source>
</evidence>
<proteinExistence type="inferred from homology"/>
<evidence type="ECO:0000256" key="2">
    <source>
        <dbReference type="ARBA" id="ARBA00004882"/>
    </source>
</evidence>
<keyword evidence="10 12" id="KW-0560">Oxidoreductase</keyword>
<protein>
    <recommendedName>
        <fullName evidence="12">Riboflavin biosynthesis protein RibD</fullName>
    </recommendedName>
    <domain>
        <recommendedName>
            <fullName evidence="12">Diaminohydroxyphosphoribosylaminopyrimidine deaminase</fullName>
            <shortName evidence="12">DRAP deaminase</shortName>
            <ecNumber evidence="12">3.5.4.26</ecNumber>
        </recommendedName>
        <alternativeName>
            <fullName evidence="12">Riboflavin-specific deaminase</fullName>
        </alternativeName>
    </domain>
    <domain>
        <recommendedName>
            <fullName evidence="12">5-amino-6-(5-phosphoribosylamino)uracil reductase</fullName>
            <ecNumber evidence="12">1.1.1.193</ecNumber>
        </recommendedName>
        <alternativeName>
            <fullName evidence="12">HTP reductase</fullName>
        </alternativeName>
    </domain>
</protein>
<feature type="binding site" evidence="14">
    <location>
        <position position="208"/>
    </location>
    <ligand>
        <name>substrate</name>
    </ligand>
</feature>
<feature type="binding site" evidence="14">
    <location>
        <position position="211"/>
    </location>
    <ligand>
        <name>substrate</name>
    </ligand>
</feature>
<comment type="pathway">
    <text evidence="2 12">Cofactor biosynthesis; riboflavin biosynthesis; 5-amino-6-(D-ribitylamino)uracil from GTP: step 2/4.</text>
</comment>
<evidence type="ECO:0000256" key="10">
    <source>
        <dbReference type="ARBA" id="ARBA00023002"/>
    </source>
</evidence>
<dbReference type="Gene3D" id="3.40.140.10">
    <property type="entry name" value="Cytidine Deaminase, domain 2"/>
    <property type="match status" value="1"/>
</dbReference>
<dbReference type="GO" id="GO:0008703">
    <property type="term" value="F:5-amino-6-(5-phosphoribosylamino)uracil reductase activity"/>
    <property type="evidence" value="ECO:0007669"/>
    <property type="project" value="UniProtKB-EC"/>
</dbReference>
<feature type="binding site" evidence="14">
    <location>
        <position position="174"/>
    </location>
    <ligand>
        <name>NADP(+)</name>
        <dbReference type="ChEBI" id="CHEBI:58349"/>
    </ligand>
</feature>
<dbReference type="InterPro" id="IPR002734">
    <property type="entry name" value="RibDG_C"/>
</dbReference>
<dbReference type="STRING" id="1125411.W908_02290"/>
<sequence length="347" mass="37721">MAFNQQDTECMALALKLSKLGRGSVGANPMVGCVITRDDNIIAQDYHRHYGESHAEVNALDQINHKAHNCNVYVTLEPCSHQGKTPPCVKALINANVSKVFVATLDSNPKVSGSGVRLLRENGIEVEVGLLENAALEVNRGFFKRMKTGLPFVTSKIAMSLDGRIAMKNGQSKWITSDASRNDVQKLRSQNQAILTGSGTVLNDNPMLTVRIQELNSNPLRVVIDSNNQITDKSLNIFSNDSETLILNESNTKILENGKLNLESALETIGSLGINNILLEAGSGLNGAMMDAGLIDEFVIYTAPIILGSDAKPMMQIPLKEMSEKISLKIIELTQVADDIKIRAVPL</sequence>
<evidence type="ECO:0000256" key="11">
    <source>
        <dbReference type="ARBA" id="ARBA00023268"/>
    </source>
</evidence>
<comment type="catalytic activity">
    <reaction evidence="12">
        <text>2,5-diamino-6-hydroxy-4-(5-phosphoribosylamino)-pyrimidine + H2O + H(+) = 5-amino-6-(5-phospho-D-ribosylamino)uracil + NH4(+)</text>
        <dbReference type="Rhea" id="RHEA:21868"/>
        <dbReference type="ChEBI" id="CHEBI:15377"/>
        <dbReference type="ChEBI" id="CHEBI:15378"/>
        <dbReference type="ChEBI" id="CHEBI:28938"/>
        <dbReference type="ChEBI" id="CHEBI:58453"/>
        <dbReference type="ChEBI" id="CHEBI:58614"/>
        <dbReference type="EC" id="3.5.4.26"/>
    </reaction>
</comment>
<feature type="binding site" evidence="14">
    <location>
        <position position="200"/>
    </location>
    <ligand>
        <name>NADP(+)</name>
        <dbReference type="ChEBI" id="CHEBI:58349"/>
    </ligand>
</feature>
<evidence type="ECO:0000256" key="15">
    <source>
        <dbReference type="PIRSR" id="PIRSR006769-3"/>
    </source>
</evidence>
<keyword evidence="7 12" id="KW-0479">Metal-binding</keyword>
<dbReference type="InterPro" id="IPR016193">
    <property type="entry name" value="Cytidine_deaminase-like"/>
</dbReference>
<evidence type="ECO:0000313" key="17">
    <source>
        <dbReference type="EMBL" id="ALE01534.1"/>
    </source>
</evidence>
<dbReference type="OrthoDB" id="9800865at2"/>
<keyword evidence="9 12" id="KW-0521">NADP</keyword>
<evidence type="ECO:0000256" key="9">
    <source>
        <dbReference type="ARBA" id="ARBA00022857"/>
    </source>
</evidence>
<feature type="binding site" evidence="15">
    <location>
        <position position="88"/>
    </location>
    <ligand>
        <name>Zn(2+)</name>
        <dbReference type="ChEBI" id="CHEBI:29105"/>
        <note>catalytic</note>
    </ligand>
</feature>
<feature type="binding site" evidence="14">
    <location>
        <position position="280"/>
    </location>
    <ligand>
        <name>substrate</name>
    </ligand>
</feature>
<dbReference type="PATRIC" id="fig|1125411.7.peg.450"/>
<dbReference type="KEGG" id="tsn:W908_02290"/>
<evidence type="ECO:0000256" key="7">
    <source>
        <dbReference type="ARBA" id="ARBA00022723"/>
    </source>
</evidence>
<evidence type="ECO:0000256" key="5">
    <source>
        <dbReference type="ARBA" id="ARBA00007417"/>
    </source>
</evidence>
<dbReference type="NCBIfam" id="TIGR00326">
    <property type="entry name" value="eubact_ribD"/>
    <property type="match status" value="1"/>
</dbReference>
<comment type="similarity">
    <text evidence="5 12">In the C-terminal section; belongs to the HTP reductase family.</text>
</comment>
<dbReference type="InterPro" id="IPR050765">
    <property type="entry name" value="Riboflavin_Biosynth_HTPR"/>
</dbReference>
<comment type="similarity">
    <text evidence="4 12">In the N-terminal section; belongs to the cytidine and deoxycytidylate deaminase family.</text>
</comment>
<evidence type="ECO:0000256" key="13">
    <source>
        <dbReference type="PIRSR" id="PIRSR006769-1"/>
    </source>
</evidence>
<evidence type="ECO:0000259" key="16">
    <source>
        <dbReference type="PROSITE" id="PS51747"/>
    </source>
</evidence>
<dbReference type="Proteomes" id="UP000068905">
    <property type="component" value="Chromosome"/>
</dbReference>
<dbReference type="InterPro" id="IPR004794">
    <property type="entry name" value="Eubact_RibD"/>
</dbReference>
<evidence type="ECO:0000313" key="18">
    <source>
        <dbReference type="Proteomes" id="UP000068905"/>
    </source>
</evidence>
<dbReference type="GO" id="GO:0008835">
    <property type="term" value="F:diaminohydroxyphosphoribosylaminopyrimidine deaminase activity"/>
    <property type="evidence" value="ECO:0007669"/>
    <property type="project" value="UniProtKB-EC"/>
</dbReference>
<dbReference type="GO" id="GO:0050661">
    <property type="term" value="F:NADP binding"/>
    <property type="evidence" value="ECO:0007669"/>
    <property type="project" value="InterPro"/>
</dbReference>
<dbReference type="RefSeq" id="WP_053819747.1">
    <property type="nucleotide sequence ID" value="NZ_CP006911.1"/>
</dbReference>
<keyword evidence="18" id="KW-1185">Reference proteome</keyword>
<dbReference type="InterPro" id="IPR011549">
    <property type="entry name" value="RibD_C"/>
</dbReference>
<feature type="binding site" evidence="14">
    <location>
        <position position="158"/>
    </location>
    <ligand>
        <name>NADP(+)</name>
        <dbReference type="ChEBI" id="CHEBI:58349"/>
    </ligand>
</feature>
<dbReference type="PANTHER" id="PTHR38011:SF7">
    <property type="entry name" value="2,5-DIAMINO-6-RIBOSYLAMINO-4(3H)-PYRIMIDINONE 5'-PHOSPHATE REDUCTASE"/>
    <property type="match status" value="1"/>
</dbReference>
<keyword evidence="11" id="KW-0511">Multifunctional enzyme</keyword>
<feature type="binding site" evidence="14">
    <location>
        <position position="172"/>
    </location>
    <ligand>
        <name>substrate</name>
    </ligand>
</feature>
<dbReference type="InterPro" id="IPR024072">
    <property type="entry name" value="DHFR-like_dom_sf"/>
</dbReference>
<evidence type="ECO:0000256" key="12">
    <source>
        <dbReference type="PIRNR" id="PIRNR006769"/>
    </source>
</evidence>
<reference evidence="17 18" key="1">
    <citation type="journal article" date="2015" name="Genome Announc.">
        <title>Genome Sequence of 'Candidatus Thioglobus singularis' Strain PS1, a Mixotroph from the SUP05 Clade of Marine Gammaproteobacteria.</title>
        <authorList>
            <person name="Marshall K.T."/>
            <person name="Morris R.M."/>
        </authorList>
    </citation>
    <scope>NUCLEOTIDE SEQUENCE [LARGE SCALE GENOMIC DNA]</scope>
    <source>
        <strain evidence="17 18">PS1</strain>
    </source>
</reference>